<dbReference type="EMBL" id="RCHU01001109">
    <property type="protein sequence ID" value="TKR78487.1"/>
    <property type="molecule type" value="Genomic_DNA"/>
</dbReference>
<reference evidence="3" key="1">
    <citation type="submission" date="2018-10" db="EMBL/GenBank/DDBJ databases">
        <title>Population genomic analysis revealed the cold adaptation of white poplar.</title>
        <authorList>
            <person name="Liu Y.-J."/>
        </authorList>
    </citation>
    <scope>NUCLEOTIDE SEQUENCE [LARGE SCALE GENOMIC DNA]</scope>
    <source>
        <strain evidence="3">PAL-ZL1</strain>
    </source>
</reference>
<feature type="transmembrane region" description="Helical" evidence="2">
    <location>
        <begin position="81"/>
        <end position="105"/>
    </location>
</feature>
<name>A0A4U5N745_POPAL</name>
<feature type="region of interest" description="Disordered" evidence="1">
    <location>
        <begin position="168"/>
        <end position="251"/>
    </location>
</feature>
<keyword evidence="2" id="KW-0812">Transmembrane</keyword>
<feature type="region of interest" description="Disordered" evidence="1">
    <location>
        <begin position="124"/>
        <end position="149"/>
    </location>
</feature>
<organism evidence="3">
    <name type="scientific">Populus alba</name>
    <name type="common">White poplar</name>
    <dbReference type="NCBI Taxonomy" id="43335"/>
    <lineage>
        <taxon>Eukaryota</taxon>
        <taxon>Viridiplantae</taxon>
        <taxon>Streptophyta</taxon>
        <taxon>Embryophyta</taxon>
        <taxon>Tracheophyta</taxon>
        <taxon>Spermatophyta</taxon>
        <taxon>Magnoliopsida</taxon>
        <taxon>eudicotyledons</taxon>
        <taxon>Gunneridae</taxon>
        <taxon>Pentapetalae</taxon>
        <taxon>rosids</taxon>
        <taxon>fabids</taxon>
        <taxon>Malpighiales</taxon>
        <taxon>Salicaceae</taxon>
        <taxon>Saliceae</taxon>
        <taxon>Populus</taxon>
    </lineage>
</organism>
<gene>
    <name evidence="3" type="ORF">D5086_0000281930</name>
</gene>
<accession>A0A4U5N745</accession>
<keyword evidence="2" id="KW-1133">Transmembrane helix</keyword>
<evidence type="ECO:0000256" key="1">
    <source>
        <dbReference type="SAM" id="MobiDB-lite"/>
    </source>
</evidence>
<keyword evidence="2" id="KW-0472">Membrane</keyword>
<evidence type="ECO:0000313" key="3">
    <source>
        <dbReference type="EMBL" id="TKR78487.1"/>
    </source>
</evidence>
<feature type="compositionally biased region" description="Pro residues" evidence="1">
    <location>
        <begin position="175"/>
        <end position="190"/>
    </location>
</feature>
<feature type="compositionally biased region" description="Basic and acidic residues" evidence="1">
    <location>
        <begin position="231"/>
        <end position="251"/>
    </location>
</feature>
<feature type="compositionally biased region" description="Low complexity" evidence="1">
    <location>
        <begin position="196"/>
        <end position="215"/>
    </location>
</feature>
<proteinExistence type="predicted"/>
<protein>
    <submittedName>
        <fullName evidence="3">Uncharacterized protein</fullName>
    </submittedName>
</protein>
<comment type="caution">
    <text evidence="3">The sequence shown here is derived from an EMBL/GenBank/DDBJ whole genome shotgun (WGS) entry which is preliminary data.</text>
</comment>
<evidence type="ECO:0000256" key="2">
    <source>
        <dbReference type="SAM" id="Phobius"/>
    </source>
</evidence>
<sequence>MIASLIQLKVLEISTCEELEQIIALDNDDEKHQILLGTDLQSACFPNLYQLEGDHASPINVEKEMVLLDLQWLILEKLPRIVYFSHGCCGFIFPCLSILALASIFTTSDTHIFPRRRLSSIPNRQPVPLLPSATHPIENLPSTPHRETKSWPPFILAENQRIFPSLFTLSSTSAPPTPSAPSTNQPPPTEEPSGGLQQQHPQTPSPSSSTSSPLHRPASGAPSTATARSTKRSENHQRLDHSGDTHDSAAI</sequence>
<dbReference type="AlphaFoldDB" id="A0A4U5N745"/>